<feature type="repeat" description="ANK" evidence="3">
    <location>
        <begin position="30"/>
        <end position="62"/>
    </location>
</feature>
<dbReference type="Gene3D" id="1.25.40.20">
    <property type="entry name" value="Ankyrin repeat-containing domain"/>
    <property type="match status" value="2"/>
</dbReference>
<name>A0A8D2PKH8_ZOSLA</name>
<feature type="repeat" description="ANK" evidence="3">
    <location>
        <begin position="63"/>
        <end position="95"/>
    </location>
</feature>
<evidence type="ECO:0000313" key="5">
    <source>
        <dbReference type="Proteomes" id="UP000694401"/>
    </source>
</evidence>
<evidence type="ECO:0000256" key="1">
    <source>
        <dbReference type="ARBA" id="ARBA00022737"/>
    </source>
</evidence>
<feature type="repeat" description="ANK" evidence="3">
    <location>
        <begin position="128"/>
        <end position="160"/>
    </location>
</feature>
<dbReference type="PROSITE" id="PS50297">
    <property type="entry name" value="ANK_REP_REGION"/>
    <property type="match status" value="4"/>
</dbReference>
<dbReference type="PRINTS" id="PR01415">
    <property type="entry name" value="ANKYRIN"/>
</dbReference>
<dbReference type="PROSITE" id="PS50088">
    <property type="entry name" value="ANK_REPEAT"/>
    <property type="match status" value="4"/>
</dbReference>
<feature type="repeat" description="ANK" evidence="3">
    <location>
        <begin position="96"/>
        <end position="118"/>
    </location>
</feature>
<dbReference type="SMART" id="SM00248">
    <property type="entry name" value="ANK"/>
    <property type="match status" value="4"/>
</dbReference>
<dbReference type="Proteomes" id="UP000694401">
    <property type="component" value="Unassembled WGS sequence"/>
</dbReference>
<dbReference type="PANTHER" id="PTHR24198:SF65">
    <property type="entry name" value="RECEPTOR-INTERACTING SERINE_THREONINE-PROTEIN KINASE 4"/>
    <property type="match status" value="1"/>
</dbReference>
<dbReference type="InterPro" id="IPR036770">
    <property type="entry name" value="Ankyrin_rpt-contain_sf"/>
</dbReference>
<organism evidence="4 5">
    <name type="scientific">Zosterops lateralis melanops</name>
    <dbReference type="NCBI Taxonomy" id="1220523"/>
    <lineage>
        <taxon>Eukaryota</taxon>
        <taxon>Metazoa</taxon>
        <taxon>Chordata</taxon>
        <taxon>Craniata</taxon>
        <taxon>Vertebrata</taxon>
        <taxon>Euteleostomi</taxon>
        <taxon>Archelosauria</taxon>
        <taxon>Archosauria</taxon>
        <taxon>Dinosauria</taxon>
        <taxon>Saurischia</taxon>
        <taxon>Theropoda</taxon>
        <taxon>Coelurosauria</taxon>
        <taxon>Aves</taxon>
        <taxon>Neognathae</taxon>
        <taxon>Neoaves</taxon>
        <taxon>Telluraves</taxon>
        <taxon>Australaves</taxon>
        <taxon>Passeriformes</taxon>
        <taxon>Sylvioidea</taxon>
        <taxon>Zosteropidae</taxon>
        <taxon>Zosterops</taxon>
    </lineage>
</organism>
<reference evidence="4" key="2">
    <citation type="submission" date="2025-09" db="UniProtKB">
        <authorList>
            <consortium name="Ensembl"/>
        </authorList>
    </citation>
    <scope>IDENTIFICATION</scope>
</reference>
<keyword evidence="1" id="KW-0677">Repeat</keyword>
<dbReference type="SUPFAM" id="SSF48403">
    <property type="entry name" value="Ankyrin repeat"/>
    <property type="match status" value="1"/>
</dbReference>
<dbReference type="InterPro" id="IPR002110">
    <property type="entry name" value="Ankyrin_rpt"/>
</dbReference>
<dbReference type="Pfam" id="PF12796">
    <property type="entry name" value="Ank_2"/>
    <property type="match status" value="2"/>
</dbReference>
<evidence type="ECO:0000256" key="2">
    <source>
        <dbReference type="ARBA" id="ARBA00023043"/>
    </source>
</evidence>
<dbReference type="PANTHER" id="PTHR24198">
    <property type="entry name" value="ANKYRIN REPEAT AND PROTEIN KINASE DOMAIN-CONTAINING PROTEIN"/>
    <property type="match status" value="1"/>
</dbReference>
<proteinExistence type="predicted"/>
<evidence type="ECO:0000256" key="3">
    <source>
        <dbReference type="PROSITE-ProRule" id="PRU00023"/>
    </source>
</evidence>
<sequence>MNQPSLGRGHYRVARLLIDLESDVNIQNGLLQTALHIAAETGHTSTSRLLLKHGANIEAATAEGYTALHLASRSGHLATTKLLMDERASVLARGPLNRTALHLAAENGHSEVVEGLISTESINVSDSEGFTALHLAARGGHVKAVEVLLRHGAHTDMPRLKCQSLLPSAQQSRNNSLTVSGPSPAVWICHGLCHSFILCLPTLHGSGHSPPRDVVREG</sequence>
<evidence type="ECO:0008006" key="6">
    <source>
        <dbReference type="Google" id="ProtNLM"/>
    </source>
</evidence>
<protein>
    <recommendedName>
        <fullName evidence="6">Ankyrin repeat protein</fullName>
    </recommendedName>
</protein>
<evidence type="ECO:0000313" key="4">
    <source>
        <dbReference type="Ensembl" id="ENSZLMP00000014395.1"/>
    </source>
</evidence>
<keyword evidence="5" id="KW-1185">Reference proteome</keyword>
<dbReference type="AlphaFoldDB" id="A0A8D2PKH8"/>
<dbReference type="Ensembl" id="ENSZLMT00000014793.1">
    <property type="protein sequence ID" value="ENSZLMP00000014395.1"/>
    <property type="gene ID" value="ENSZLMG00000010021.1"/>
</dbReference>
<reference evidence="4" key="1">
    <citation type="submission" date="2025-08" db="UniProtKB">
        <authorList>
            <consortium name="Ensembl"/>
        </authorList>
    </citation>
    <scope>IDENTIFICATION</scope>
</reference>
<keyword evidence="2 3" id="KW-0040">ANK repeat</keyword>
<accession>A0A8D2PKH8</accession>